<gene>
    <name evidence="1" type="ORF">AGLY_004424</name>
</gene>
<evidence type="ECO:0000313" key="2">
    <source>
        <dbReference type="Proteomes" id="UP000475862"/>
    </source>
</evidence>
<keyword evidence="2" id="KW-1185">Reference proteome</keyword>
<comment type="caution">
    <text evidence="1">The sequence shown here is derived from an EMBL/GenBank/DDBJ whole genome shotgun (WGS) entry which is preliminary data.</text>
</comment>
<accession>A0A6G0TY05</accession>
<name>A0A6G0TY05_APHGL</name>
<dbReference type="EMBL" id="VYZN01000013">
    <property type="protein sequence ID" value="KAE9541179.1"/>
    <property type="molecule type" value="Genomic_DNA"/>
</dbReference>
<protein>
    <submittedName>
        <fullName evidence="1">Uncharacterized protein</fullName>
    </submittedName>
</protein>
<reference evidence="1 2" key="1">
    <citation type="submission" date="2019-08" db="EMBL/GenBank/DDBJ databases">
        <title>The genome of the soybean aphid Biotype 1, its phylome, world population structure and adaptation to the North American continent.</title>
        <authorList>
            <person name="Giordano R."/>
            <person name="Donthu R.K."/>
            <person name="Hernandez A.G."/>
            <person name="Wright C.L."/>
            <person name="Zimin A.V."/>
        </authorList>
    </citation>
    <scope>NUCLEOTIDE SEQUENCE [LARGE SCALE GENOMIC DNA]</scope>
    <source>
        <tissue evidence="1">Whole aphids</tissue>
    </source>
</reference>
<dbReference type="AlphaFoldDB" id="A0A6G0TY05"/>
<dbReference type="Proteomes" id="UP000475862">
    <property type="component" value="Unassembled WGS sequence"/>
</dbReference>
<sequence length="181" mass="20075">MRFLHLRSSICMSDLAFFNSVLNFKSSRSTLLYLFPNIDNIRESRDFKSFGILFNRKELKSSTILCLTLIISGSPNFPEVHGIGSSSVFSTDLSKFNSTFNIASPIPPPSCLLFNTDLKFTITPQPKSTSESGFPCTISLTVSGLTFSSIINMTIPLSSKPRLPARPDICIYSPDVIYNNI</sequence>
<evidence type="ECO:0000313" key="1">
    <source>
        <dbReference type="EMBL" id="KAE9541179.1"/>
    </source>
</evidence>
<organism evidence="1 2">
    <name type="scientific">Aphis glycines</name>
    <name type="common">Soybean aphid</name>
    <dbReference type="NCBI Taxonomy" id="307491"/>
    <lineage>
        <taxon>Eukaryota</taxon>
        <taxon>Metazoa</taxon>
        <taxon>Ecdysozoa</taxon>
        <taxon>Arthropoda</taxon>
        <taxon>Hexapoda</taxon>
        <taxon>Insecta</taxon>
        <taxon>Pterygota</taxon>
        <taxon>Neoptera</taxon>
        <taxon>Paraneoptera</taxon>
        <taxon>Hemiptera</taxon>
        <taxon>Sternorrhyncha</taxon>
        <taxon>Aphidomorpha</taxon>
        <taxon>Aphidoidea</taxon>
        <taxon>Aphididae</taxon>
        <taxon>Aphidini</taxon>
        <taxon>Aphis</taxon>
        <taxon>Aphis</taxon>
    </lineage>
</organism>
<dbReference type="OrthoDB" id="10571410at2759"/>
<proteinExistence type="predicted"/>